<evidence type="ECO:0000256" key="1">
    <source>
        <dbReference type="ARBA" id="ARBA00023125"/>
    </source>
</evidence>
<evidence type="ECO:0000256" key="2">
    <source>
        <dbReference type="SAM" id="MobiDB-lite"/>
    </source>
</evidence>
<dbReference type="RefSeq" id="WP_052098037.1">
    <property type="nucleotide sequence ID" value="NZ_CM002918.1"/>
</dbReference>
<dbReference type="AlphaFoldDB" id="A0AAW3FPD5"/>
<dbReference type="Pfam" id="PF14659">
    <property type="entry name" value="Phage_int_SAM_3"/>
    <property type="match status" value="1"/>
</dbReference>
<evidence type="ECO:0000313" key="5">
    <source>
        <dbReference type="EMBL" id="KGH42946.1"/>
    </source>
</evidence>
<evidence type="ECO:0000259" key="4">
    <source>
        <dbReference type="Pfam" id="PF14659"/>
    </source>
</evidence>
<dbReference type="GO" id="GO:0015074">
    <property type="term" value="P:DNA integration"/>
    <property type="evidence" value="ECO:0007669"/>
    <property type="project" value="InterPro"/>
</dbReference>
<reference evidence="5 6" key="1">
    <citation type="journal article" date="2014" name="Genome Announc.">
        <title>Draft Genome Sequence of Lactobacillus plantarum CMPG5300, a Human Vaginal Isolate.</title>
        <authorList>
            <person name="Malik S."/>
            <person name="Siezen R.J."/>
            <person name="Renckens B."/>
            <person name="Vaneechoutte M."/>
            <person name="Vanderleyden J."/>
            <person name="Lebeer S."/>
        </authorList>
    </citation>
    <scope>NUCLEOTIDE SEQUENCE [LARGE SCALE GENOMIC DNA]</scope>
    <source>
        <strain evidence="5 6">CMPG5300</strain>
    </source>
</reference>
<dbReference type="Proteomes" id="UP000029801">
    <property type="component" value="Chromosome"/>
</dbReference>
<dbReference type="InterPro" id="IPR028259">
    <property type="entry name" value="AP2-like_int_N"/>
</dbReference>
<dbReference type="EMBL" id="AXZV01000009">
    <property type="protein sequence ID" value="KGH42946.1"/>
    <property type="molecule type" value="Genomic_DNA"/>
</dbReference>
<sequence length="172" mass="20201">MAYQGMDTGTGKQKQVHRQGFKTKRAAQDAAKLIEAEAVANNRLSNSKANMTLGEYLIYWIDNLKVNVKVDTIQIHRWNIRFYINPRIGDYQLKDYSFNVHQKFINNLFTEEGAGRPKHGYGWNTVQSINQTLSNALEKAVRLDYIKVNPTRHVEFNRKYRPEVRKMRYFTK</sequence>
<dbReference type="InterPro" id="IPR011010">
    <property type="entry name" value="DNA_brk_join_enz"/>
</dbReference>
<feature type="domain" description="Integrase SAM-like N-terminal" evidence="4">
    <location>
        <begin position="52"/>
        <end position="108"/>
    </location>
</feature>
<dbReference type="Pfam" id="PF14657">
    <property type="entry name" value="Arm-DNA-bind_4"/>
    <property type="match status" value="1"/>
</dbReference>
<feature type="domain" description="AP2-like integrase N-terminal" evidence="3">
    <location>
        <begin position="3"/>
        <end position="38"/>
    </location>
</feature>
<protein>
    <submittedName>
        <fullName evidence="5">Site-specific recombinase, phage integrase family</fullName>
    </submittedName>
</protein>
<dbReference type="InterPro" id="IPR010998">
    <property type="entry name" value="Integrase_recombinase_N"/>
</dbReference>
<gene>
    <name evidence="5" type="ORF">CMPG5300_1398</name>
</gene>
<organism evidence="5 6">
    <name type="scientific">Lactiplantibacillus plantarum CMPG5300</name>
    <dbReference type="NCBI Taxonomy" id="1304889"/>
    <lineage>
        <taxon>Bacteria</taxon>
        <taxon>Bacillati</taxon>
        <taxon>Bacillota</taxon>
        <taxon>Bacilli</taxon>
        <taxon>Lactobacillales</taxon>
        <taxon>Lactobacillaceae</taxon>
        <taxon>Lactiplantibacillus</taxon>
    </lineage>
</organism>
<evidence type="ECO:0000313" key="6">
    <source>
        <dbReference type="Proteomes" id="UP000029801"/>
    </source>
</evidence>
<dbReference type="GO" id="GO:0003677">
    <property type="term" value="F:DNA binding"/>
    <property type="evidence" value="ECO:0007669"/>
    <property type="project" value="UniProtKB-KW"/>
</dbReference>
<proteinExistence type="predicted"/>
<dbReference type="Gene3D" id="1.10.150.130">
    <property type="match status" value="1"/>
</dbReference>
<evidence type="ECO:0000259" key="3">
    <source>
        <dbReference type="Pfam" id="PF14657"/>
    </source>
</evidence>
<keyword evidence="1" id="KW-0238">DNA-binding</keyword>
<feature type="region of interest" description="Disordered" evidence="2">
    <location>
        <begin position="1"/>
        <end position="21"/>
    </location>
</feature>
<name>A0AAW3FPD5_LACPN</name>
<dbReference type="SUPFAM" id="SSF56349">
    <property type="entry name" value="DNA breaking-rejoining enzymes"/>
    <property type="match status" value="1"/>
</dbReference>
<accession>A0AAW3FPD5</accession>
<comment type="caution">
    <text evidence="5">The sequence shown here is derived from an EMBL/GenBank/DDBJ whole genome shotgun (WGS) entry which is preliminary data.</text>
</comment>
<dbReference type="InterPro" id="IPR004107">
    <property type="entry name" value="Integrase_SAM-like_N"/>
</dbReference>